<sequence length="325" mass="36534">MLFIDELRKKRTQLKLRASAKEKWLASYLCDEQCPELDEREVTDTEKICAAAFCGNEDDLSNSTSSIIQQHRRRDSKRTSHYSNHLIDLCAFAQLDFEAEKNNLERYCATHPPQARFIIQELFGDSVCLANQDKEDISSGVHSDLDRLALHLVDGDLSRITQESLLGGLEQSESLLDHYIVETAYLRSISFADTGQYLNDARQSAQILQDAVSTVRRVFRALVRIVAVVPIVLLIYLRICVSSSPYSEIVDVAGLVIPAFLILLGFIKGPRELVLEKTSHAGDYVAHCALRLVGVDDTYIDDLASRYNADPLAEKVSEVRELSKK</sequence>
<organism evidence="2 3">
    <name type="scientific">Longibacter salinarum</name>
    <dbReference type="NCBI Taxonomy" id="1850348"/>
    <lineage>
        <taxon>Bacteria</taxon>
        <taxon>Pseudomonadati</taxon>
        <taxon>Rhodothermota</taxon>
        <taxon>Rhodothermia</taxon>
        <taxon>Rhodothermales</taxon>
        <taxon>Salisaetaceae</taxon>
        <taxon>Longibacter</taxon>
    </lineage>
</organism>
<dbReference type="Proteomes" id="UP000220102">
    <property type="component" value="Unassembled WGS sequence"/>
</dbReference>
<feature type="transmembrane region" description="Helical" evidence="1">
    <location>
        <begin position="249"/>
        <end position="267"/>
    </location>
</feature>
<accession>A0A2A8CX52</accession>
<keyword evidence="1" id="KW-1133">Transmembrane helix</keyword>
<reference evidence="2 3" key="1">
    <citation type="submission" date="2017-10" db="EMBL/GenBank/DDBJ databases">
        <title>Draft genome of Longibacter Salinarum.</title>
        <authorList>
            <person name="Goh K.M."/>
            <person name="Shamsir M.S."/>
            <person name="Lim S.W."/>
        </authorList>
    </citation>
    <scope>NUCLEOTIDE SEQUENCE [LARGE SCALE GENOMIC DNA]</scope>
    <source>
        <strain evidence="2 3">KCTC 52045</strain>
    </source>
</reference>
<evidence type="ECO:0000313" key="3">
    <source>
        <dbReference type="Proteomes" id="UP000220102"/>
    </source>
</evidence>
<evidence type="ECO:0000313" key="2">
    <source>
        <dbReference type="EMBL" id="PEN13191.1"/>
    </source>
</evidence>
<dbReference type="EMBL" id="PDEQ01000005">
    <property type="protein sequence ID" value="PEN13191.1"/>
    <property type="molecule type" value="Genomic_DNA"/>
</dbReference>
<gene>
    <name evidence="2" type="ORF">CRI94_11150</name>
</gene>
<evidence type="ECO:0000256" key="1">
    <source>
        <dbReference type="SAM" id="Phobius"/>
    </source>
</evidence>
<proteinExistence type="predicted"/>
<protein>
    <submittedName>
        <fullName evidence="2">Uncharacterized protein</fullName>
    </submittedName>
</protein>
<comment type="caution">
    <text evidence="2">The sequence shown here is derived from an EMBL/GenBank/DDBJ whole genome shotgun (WGS) entry which is preliminary data.</text>
</comment>
<keyword evidence="3" id="KW-1185">Reference proteome</keyword>
<feature type="transmembrane region" description="Helical" evidence="1">
    <location>
        <begin position="218"/>
        <end position="237"/>
    </location>
</feature>
<keyword evidence="1" id="KW-0812">Transmembrane</keyword>
<name>A0A2A8CX52_9BACT</name>
<dbReference type="AlphaFoldDB" id="A0A2A8CX52"/>
<dbReference type="RefSeq" id="WP_098075781.1">
    <property type="nucleotide sequence ID" value="NZ_PDEQ01000005.1"/>
</dbReference>
<keyword evidence="1" id="KW-0472">Membrane</keyword>